<evidence type="ECO:0000313" key="3">
    <source>
        <dbReference type="Proteomes" id="UP000219353"/>
    </source>
</evidence>
<dbReference type="RefSeq" id="WP_097111061.1">
    <property type="nucleotide sequence ID" value="NZ_OBEB01000003.1"/>
</dbReference>
<dbReference type="EMBL" id="OBEB01000003">
    <property type="protein sequence ID" value="SNY51300.1"/>
    <property type="molecule type" value="Genomic_DNA"/>
</dbReference>
<sequence length="223" mass="24472">MLLALLVLHIAAGTVGILAGFAAILLKKGQQLHKRIGWTFLLSMFVLGTSGIIIAIAKNIPLSMLNGGLVCYLVLSSFITIRAKTSSKSIVNRPLFGFGLALVAGYSYYFYVALKSSPEQIGGFGPGAFAVFGLITFYALSEDVYFMLCNKTSRKALLIRHLWRMLFPLFMATAAVFLGQAKLFPAMLAQNGTLFIPVVFVLLSLLYWIVKVSFQKKWASVEQ</sequence>
<evidence type="ECO:0000313" key="2">
    <source>
        <dbReference type="EMBL" id="SNY51300.1"/>
    </source>
</evidence>
<feature type="transmembrane region" description="Helical" evidence="1">
    <location>
        <begin position="193"/>
        <end position="210"/>
    </location>
</feature>
<feature type="transmembrane region" description="Helical" evidence="1">
    <location>
        <begin position="6"/>
        <end position="26"/>
    </location>
</feature>
<keyword evidence="3" id="KW-1185">Reference proteome</keyword>
<name>A0A285ITF1_9GAMM</name>
<dbReference type="Proteomes" id="UP000219353">
    <property type="component" value="Unassembled WGS sequence"/>
</dbReference>
<dbReference type="AlphaFoldDB" id="A0A285ITF1"/>
<keyword evidence="1" id="KW-0472">Membrane</keyword>
<feature type="transmembrane region" description="Helical" evidence="1">
    <location>
        <begin position="63"/>
        <end position="83"/>
    </location>
</feature>
<keyword evidence="1" id="KW-1133">Transmembrane helix</keyword>
<accession>A0A285ITF1</accession>
<evidence type="ECO:0000256" key="1">
    <source>
        <dbReference type="SAM" id="Phobius"/>
    </source>
</evidence>
<protein>
    <recommendedName>
        <fullName evidence="4">DUF2306 domain-containing protein</fullName>
    </recommendedName>
</protein>
<feature type="transmembrane region" description="Helical" evidence="1">
    <location>
        <begin position="162"/>
        <end position="181"/>
    </location>
</feature>
<feature type="transmembrane region" description="Helical" evidence="1">
    <location>
        <begin position="120"/>
        <end position="141"/>
    </location>
</feature>
<dbReference type="OrthoDB" id="5653727at2"/>
<feature type="transmembrane region" description="Helical" evidence="1">
    <location>
        <begin position="38"/>
        <end position="57"/>
    </location>
</feature>
<keyword evidence="1" id="KW-0812">Transmembrane</keyword>
<proteinExistence type="predicted"/>
<evidence type="ECO:0008006" key="4">
    <source>
        <dbReference type="Google" id="ProtNLM"/>
    </source>
</evidence>
<gene>
    <name evidence="2" type="ORF">SAMN06297280_1810</name>
</gene>
<organism evidence="2 3">
    <name type="scientific">Arsukibacterium tuosuense</name>
    <dbReference type="NCBI Taxonomy" id="1323745"/>
    <lineage>
        <taxon>Bacteria</taxon>
        <taxon>Pseudomonadati</taxon>
        <taxon>Pseudomonadota</taxon>
        <taxon>Gammaproteobacteria</taxon>
        <taxon>Chromatiales</taxon>
        <taxon>Chromatiaceae</taxon>
        <taxon>Arsukibacterium</taxon>
    </lineage>
</organism>
<feature type="transmembrane region" description="Helical" evidence="1">
    <location>
        <begin position="95"/>
        <end position="114"/>
    </location>
</feature>
<reference evidence="3" key="1">
    <citation type="submission" date="2017-09" db="EMBL/GenBank/DDBJ databases">
        <authorList>
            <person name="Varghese N."/>
            <person name="Submissions S."/>
        </authorList>
    </citation>
    <scope>NUCLEOTIDE SEQUENCE [LARGE SCALE GENOMIC DNA]</scope>
    <source>
        <strain evidence="3">CGMCC 1.12461</strain>
    </source>
</reference>